<evidence type="ECO:0000313" key="2">
    <source>
        <dbReference type="Proteomes" id="UP000308488"/>
    </source>
</evidence>
<dbReference type="Proteomes" id="UP000308488">
    <property type="component" value="Unassembled WGS sequence"/>
</dbReference>
<dbReference type="EMBL" id="SZYH01000001">
    <property type="protein sequence ID" value="TKV68058.1"/>
    <property type="molecule type" value="Genomic_DNA"/>
</dbReference>
<proteinExistence type="predicted"/>
<gene>
    <name evidence="1" type="ORF">FDP08_08125</name>
</gene>
<name>A0A4U6R559_9GAMM</name>
<keyword evidence="2" id="KW-1185">Reference proteome</keyword>
<dbReference type="InterPro" id="IPR004422">
    <property type="entry name" value="RFAP_synthase"/>
</dbReference>
<dbReference type="InterPro" id="IPR020568">
    <property type="entry name" value="Ribosomal_Su5_D2-typ_SF"/>
</dbReference>
<organism evidence="1 2">
    <name type="scientific">Marinobacter panjinensis</name>
    <dbReference type="NCBI Taxonomy" id="2576384"/>
    <lineage>
        <taxon>Bacteria</taxon>
        <taxon>Pseudomonadati</taxon>
        <taxon>Pseudomonadota</taxon>
        <taxon>Gammaproteobacteria</taxon>
        <taxon>Pseudomonadales</taxon>
        <taxon>Marinobacteraceae</taxon>
        <taxon>Marinobacter</taxon>
    </lineage>
</organism>
<dbReference type="SUPFAM" id="SSF54211">
    <property type="entry name" value="Ribosomal protein S5 domain 2-like"/>
    <property type="match status" value="1"/>
</dbReference>
<dbReference type="NCBIfam" id="TIGR00144">
    <property type="entry name" value="beta_RFAP_syn"/>
    <property type="match status" value="1"/>
</dbReference>
<reference evidence="1 2" key="1">
    <citation type="submission" date="2019-05" db="EMBL/GenBank/DDBJ databases">
        <title>Marinobacter panjinensis sp. nov., a moderately halophilic bacterium isolated from sea tidal flat environment.</title>
        <authorList>
            <person name="Yang W."/>
            <person name="An M."/>
            <person name="He W."/>
            <person name="Luo X."/>
            <person name="Zhu L."/>
            <person name="Chen G."/>
            <person name="Zhang Y."/>
            <person name="Wang Y."/>
        </authorList>
    </citation>
    <scope>NUCLEOTIDE SEQUENCE [LARGE SCALE GENOMIC DNA]</scope>
    <source>
        <strain evidence="1 2">PJ-16</strain>
    </source>
</reference>
<protein>
    <recommendedName>
        <fullName evidence="3">Beta-ribofuranosylaminobenzene 5'-phosphate synthase</fullName>
    </recommendedName>
</protein>
<evidence type="ECO:0008006" key="3">
    <source>
        <dbReference type="Google" id="ProtNLM"/>
    </source>
</evidence>
<accession>A0A4U6R559</accession>
<comment type="caution">
    <text evidence="1">The sequence shown here is derived from an EMBL/GenBank/DDBJ whole genome shotgun (WGS) entry which is preliminary data.</text>
</comment>
<sequence>MAIISSTGTCRPCLGRLTYLLTEIVFLGLYYQWSRVGSVRQFMQIAIAHFSNRIFAFLNDNGRKERKRMRQTLPSILAYPRIHLTLVDMGFNGYRRNGGAGFAIDRPTVRVEASPSSTLKIRDDRRVGFRDYELLRLERVLTEASTELALDSRLSFVISGEMPTHSGFGSTTAVRLACLELLLLANDMEPDQTLLSRLSKRGGTSGIGINTYFVGGLVVDLGHPHHNGPARPSSLAEMTPGCATPLLRAEMPAWPAGVVVPALPLLTESAEKSFFANFKPLTQGDVAEILYHVVSGVAAGVLETNRSTFTSAINALQECAWKRQEVAEYGPGVKSERKSLESLGAEGVAMSSLGPALFFISDDTSSVVANRRSNGAFLATEVAFQNTGRCLEW</sequence>
<evidence type="ECO:0000313" key="1">
    <source>
        <dbReference type="EMBL" id="TKV68058.1"/>
    </source>
</evidence>
<dbReference type="AlphaFoldDB" id="A0A4U6R559"/>
<dbReference type="OrthoDB" id="1492801at2"/>